<reference evidence="2" key="2">
    <citation type="submission" date="2023-05" db="EMBL/GenBank/DDBJ databases">
        <authorList>
            <consortium name="Lawrence Berkeley National Laboratory"/>
            <person name="Steindorff A."/>
            <person name="Hensen N."/>
            <person name="Bonometti L."/>
            <person name="Westerberg I."/>
            <person name="Brannstrom I.O."/>
            <person name="Guillou S."/>
            <person name="Cros-Aarteil S."/>
            <person name="Calhoun S."/>
            <person name="Haridas S."/>
            <person name="Kuo A."/>
            <person name="Mondo S."/>
            <person name="Pangilinan J."/>
            <person name="Riley R."/>
            <person name="Labutti K."/>
            <person name="Andreopoulos B."/>
            <person name="Lipzen A."/>
            <person name="Chen C."/>
            <person name="Yanf M."/>
            <person name="Daum C."/>
            <person name="Ng V."/>
            <person name="Clum A."/>
            <person name="Ohm R."/>
            <person name="Martin F."/>
            <person name="Silar P."/>
            <person name="Natvig D."/>
            <person name="Lalanne C."/>
            <person name="Gautier V."/>
            <person name="Ament-Velasquez S.L."/>
            <person name="Kruys A."/>
            <person name="Hutchinson M.I."/>
            <person name="Powell A.J."/>
            <person name="Barry K."/>
            <person name="Miller A.N."/>
            <person name="Grigoriev I.V."/>
            <person name="Debuchy R."/>
            <person name="Gladieux P."/>
            <person name="Thoren M.H."/>
            <person name="Johannesson H."/>
        </authorList>
    </citation>
    <scope>NUCLEOTIDE SEQUENCE</scope>
    <source>
        <strain evidence="2">PSN293</strain>
    </source>
</reference>
<proteinExistence type="predicted"/>
<dbReference type="InterPro" id="IPR052925">
    <property type="entry name" value="Phage_Integrase-like_Recomb"/>
</dbReference>
<dbReference type="InterPro" id="IPR011010">
    <property type="entry name" value="DNA_brk_join_enz"/>
</dbReference>
<evidence type="ECO:0000313" key="3">
    <source>
        <dbReference type="Proteomes" id="UP001301769"/>
    </source>
</evidence>
<evidence type="ECO:0000313" key="2">
    <source>
        <dbReference type="EMBL" id="KAK4205824.1"/>
    </source>
</evidence>
<dbReference type="Proteomes" id="UP001301769">
    <property type="component" value="Unassembled WGS sequence"/>
</dbReference>
<dbReference type="PANTHER" id="PTHR34605:SF3">
    <property type="entry name" value="P CELL-TYPE AGGLUTINATION PROTEIN MAP4-LIKE-RELATED"/>
    <property type="match status" value="1"/>
</dbReference>
<keyword evidence="3" id="KW-1185">Reference proteome</keyword>
<feature type="non-terminal residue" evidence="2">
    <location>
        <position position="1"/>
    </location>
</feature>
<dbReference type="EMBL" id="MU858779">
    <property type="protein sequence ID" value="KAK4205824.1"/>
    <property type="molecule type" value="Genomic_DNA"/>
</dbReference>
<evidence type="ECO:0000256" key="1">
    <source>
        <dbReference type="ARBA" id="ARBA00023172"/>
    </source>
</evidence>
<evidence type="ECO:0008006" key="4">
    <source>
        <dbReference type="Google" id="ProtNLM"/>
    </source>
</evidence>
<reference evidence="2" key="1">
    <citation type="journal article" date="2023" name="Mol. Phylogenet. Evol.">
        <title>Genome-scale phylogeny and comparative genomics of the fungal order Sordariales.</title>
        <authorList>
            <person name="Hensen N."/>
            <person name="Bonometti L."/>
            <person name="Westerberg I."/>
            <person name="Brannstrom I.O."/>
            <person name="Guillou S."/>
            <person name="Cros-Aarteil S."/>
            <person name="Calhoun S."/>
            <person name="Haridas S."/>
            <person name="Kuo A."/>
            <person name="Mondo S."/>
            <person name="Pangilinan J."/>
            <person name="Riley R."/>
            <person name="LaButti K."/>
            <person name="Andreopoulos B."/>
            <person name="Lipzen A."/>
            <person name="Chen C."/>
            <person name="Yan M."/>
            <person name="Daum C."/>
            <person name="Ng V."/>
            <person name="Clum A."/>
            <person name="Steindorff A."/>
            <person name="Ohm R.A."/>
            <person name="Martin F."/>
            <person name="Silar P."/>
            <person name="Natvig D.O."/>
            <person name="Lalanne C."/>
            <person name="Gautier V."/>
            <person name="Ament-Velasquez S.L."/>
            <person name="Kruys A."/>
            <person name="Hutchinson M.I."/>
            <person name="Powell A.J."/>
            <person name="Barry K."/>
            <person name="Miller A.N."/>
            <person name="Grigoriev I.V."/>
            <person name="Debuchy R."/>
            <person name="Gladieux P."/>
            <person name="Hiltunen Thoren M."/>
            <person name="Johannesson H."/>
        </authorList>
    </citation>
    <scope>NUCLEOTIDE SEQUENCE</scope>
    <source>
        <strain evidence="2">PSN293</strain>
    </source>
</reference>
<comment type="caution">
    <text evidence="2">The sequence shown here is derived from an EMBL/GenBank/DDBJ whole genome shotgun (WGS) entry which is preliminary data.</text>
</comment>
<dbReference type="Gene3D" id="1.10.443.10">
    <property type="entry name" value="Intergrase catalytic core"/>
    <property type="match status" value="1"/>
</dbReference>
<dbReference type="PANTHER" id="PTHR34605">
    <property type="entry name" value="PHAGE_INTEGRASE DOMAIN-CONTAINING PROTEIN"/>
    <property type="match status" value="1"/>
</dbReference>
<dbReference type="GO" id="GO:0003677">
    <property type="term" value="F:DNA binding"/>
    <property type="evidence" value="ECO:0007669"/>
    <property type="project" value="InterPro"/>
</dbReference>
<dbReference type="AlphaFoldDB" id="A0AAN7B0J9"/>
<dbReference type="SUPFAM" id="SSF56349">
    <property type="entry name" value="DNA breaking-rejoining enzymes"/>
    <property type="match status" value="1"/>
</dbReference>
<accession>A0AAN7B0J9</accession>
<protein>
    <recommendedName>
        <fullName evidence="4">Tyr recombinase domain-containing protein</fullName>
    </recommendedName>
</protein>
<gene>
    <name evidence="2" type="ORF">QBC37DRAFT_302014</name>
</gene>
<dbReference type="InterPro" id="IPR013762">
    <property type="entry name" value="Integrase-like_cat_sf"/>
</dbReference>
<name>A0AAN7B0J9_9PEZI</name>
<dbReference type="GO" id="GO:0006310">
    <property type="term" value="P:DNA recombination"/>
    <property type="evidence" value="ECO:0007669"/>
    <property type="project" value="UniProtKB-KW"/>
</dbReference>
<keyword evidence="1" id="KW-0233">DNA recombination</keyword>
<sequence>ALRKLLDLDPKESSAPMFSFHDKPFTRENFLSALSTKMRALGLRTEGYSGHSFRKGAAQHAHDSGILDDRIQMLGRWSSEAFRVYFTTNPSILYRLNHQFQTGSPPMLSLATRPPSPPPA</sequence>
<organism evidence="2 3">
    <name type="scientific">Rhypophila decipiens</name>
    <dbReference type="NCBI Taxonomy" id="261697"/>
    <lineage>
        <taxon>Eukaryota</taxon>
        <taxon>Fungi</taxon>
        <taxon>Dikarya</taxon>
        <taxon>Ascomycota</taxon>
        <taxon>Pezizomycotina</taxon>
        <taxon>Sordariomycetes</taxon>
        <taxon>Sordariomycetidae</taxon>
        <taxon>Sordariales</taxon>
        <taxon>Naviculisporaceae</taxon>
        <taxon>Rhypophila</taxon>
    </lineage>
</organism>
<dbReference type="GO" id="GO:0015074">
    <property type="term" value="P:DNA integration"/>
    <property type="evidence" value="ECO:0007669"/>
    <property type="project" value="InterPro"/>
</dbReference>